<name>A0A7E4V0C0_PANRE</name>
<dbReference type="Proteomes" id="UP000492821">
    <property type="component" value="Unassembled WGS sequence"/>
</dbReference>
<evidence type="ECO:0000256" key="5">
    <source>
        <dbReference type="ARBA" id="ARBA00034769"/>
    </source>
</evidence>
<evidence type="ECO:0000256" key="2">
    <source>
        <dbReference type="ARBA" id="ARBA00022692"/>
    </source>
</evidence>
<evidence type="ECO:0000256" key="1">
    <source>
        <dbReference type="ARBA" id="ARBA00004370"/>
    </source>
</evidence>
<dbReference type="PANTHER" id="PTHR10736:SF0">
    <property type="entry name" value="BESTROPHIN HOMOLOG"/>
    <property type="match status" value="1"/>
</dbReference>
<dbReference type="GO" id="GO:0005886">
    <property type="term" value="C:plasma membrane"/>
    <property type="evidence" value="ECO:0007669"/>
    <property type="project" value="UniProtKB-SubCell"/>
</dbReference>
<keyword evidence="6" id="KW-0813">Transport</keyword>
<dbReference type="WBParaSite" id="Pan_g14966.t1">
    <property type="protein sequence ID" value="Pan_g14966.t1"/>
    <property type="gene ID" value="Pan_g14966"/>
</dbReference>
<keyword evidence="2 6" id="KW-0812">Transmembrane</keyword>
<accession>A0A7E4V0C0</accession>
<evidence type="ECO:0000256" key="6">
    <source>
        <dbReference type="RuleBase" id="RU363126"/>
    </source>
</evidence>
<keyword evidence="6" id="KW-0407">Ion channel</keyword>
<keyword evidence="6" id="KW-0868">Chloride</keyword>
<dbReference type="InterPro" id="IPR021134">
    <property type="entry name" value="Bestrophin-like"/>
</dbReference>
<keyword evidence="4 6" id="KW-0472">Membrane</keyword>
<dbReference type="GO" id="GO:0005254">
    <property type="term" value="F:chloride channel activity"/>
    <property type="evidence" value="ECO:0007669"/>
    <property type="project" value="UniProtKB-KW"/>
</dbReference>
<evidence type="ECO:0000313" key="7">
    <source>
        <dbReference type="Proteomes" id="UP000492821"/>
    </source>
</evidence>
<comment type="subcellular location">
    <subcellularLocation>
        <location evidence="6">Cell membrane</location>
        <topology evidence="6">Multi-pass membrane protein</topology>
    </subcellularLocation>
    <subcellularLocation>
        <location evidence="1">Membrane</location>
    </subcellularLocation>
</comment>
<feature type="transmembrane region" description="Helical" evidence="6">
    <location>
        <begin position="36"/>
        <end position="54"/>
    </location>
</feature>
<comment type="function">
    <text evidence="6">Forms chloride channels.</text>
</comment>
<comment type="similarity">
    <text evidence="5 6">Belongs to the anion channel-forming bestrophin (TC 1.A.46) family. Calcium-sensitive chloride channel subfamily.</text>
</comment>
<dbReference type="Pfam" id="PF01062">
    <property type="entry name" value="Bestrophin"/>
    <property type="match status" value="1"/>
</dbReference>
<sequence length="388" mass="44809">MTVNYSYAASTATSFTFWKLMAYWRGSIWKLVYREVLAWFMAYVAIMLTFHLVLRNTVHEKPLIDFLKYCKIGEKSNEVTLILGFFTTLALLRFWEIYQCVQWPDNMALAISTYLKSDTATEPHVRVIRKTCARYIMLSFILVMRDVSSPIRKRFPQLRMLVENGGLLTETELTMLEGSLSNFPGACKYWIPIIWMCNLLKKHFGELTAIDRGNVVNRYAYNDLINEILTFRSKISDVLSYDWVPIPLAYLQLCVFSVYIRLLIMLFSDQVTETDGISGWDIVQPIFFSSVQLVMMLGWIKSAEVLLNPFGHDDDDLEISWLIDRHWLTVTKILDRPMSNLPTMNAATEASIHSSHLPHTVASRFLLKKKQPNPMVGSVAKMTVKHSL</sequence>
<reference evidence="8" key="2">
    <citation type="submission" date="2020-10" db="UniProtKB">
        <authorList>
            <consortium name="WormBaseParasite"/>
        </authorList>
    </citation>
    <scope>IDENTIFICATION</scope>
</reference>
<evidence type="ECO:0000256" key="3">
    <source>
        <dbReference type="ARBA" id="ARBA00022989"/>
    </source>
</evidence>
<keyword evidence="7" id="KW-1185">Reference proteome</keyword>
<dbReference type="PANTHER" id="PTHR10736">
    <property type="entry name" value="BESTROPHIN"/>
    <property type="match status" value="1"/>
</dbReference>
<dbReference type="AlphaFoldDB" id="A0A7E4V0C0"/>
<dbReference type="GO" id="GO:0034707">
    <property type="term" value="C:chloride channel complex"/>
    <property type="evidence" value="ECO:0007669"/>
    <property type="project" value="UniProtKB-KW"/>
</dbReference>
<comment type="caution">
    <text evidence="6">Lacks conserved residue(s) required for the propagation of feature annotation.</text>
</comment>
<protein>
    <recommendedName>
        <fullName evidence="6">Bestrophin homolog</fullName>
    </recommendedName>
</protein>
<keyword evidence="6" id="KW-0869">Chloride channel</keyword>
<keyword evidence="6" id="KW-0406">Ion transport</keyword>
<evidence type="ECO:0000256" key="4">
    <source>
        <dbReference type="ARBA" id="ARBA00023136"/>
    </source>
</evidence>
<organism evidence="7 8">
    <name type="scientific">Panagrellus redivivus</name>
    <name type="common">Microworm</name>
    <dbReference type="NCBI Taxonomy" id="6233"/>
    <lineage>
        <taxon>Eukaryota</taxon>
        <taxon>Metazoa</taxon>
        <taxon>Ecdysozoa</taxon>
        <taxon>Nematoda</taxon>
        <taxon>Chromadorea</taxon>
        <taxon>Rhabditida</taxon>
        <taxon>Tylenchina</taxon>
        <taxon>Panagrolaimomorpha</taxon>
        <taxon>Panagrolaimoidea</taxon>
        <taxon>Panagrolaimidae</taxon>
        <taxon>Panagrellus</taxon>
    </lineage>
</organism>
<keyword evidence="6" id="KW-1003">Cell membrane</keyword>
<proteinExistence type="inferred from homology"/>
<dbReference type="InterPro" id="IPR000615">
    <property type="entry name" value="Bestrophin"/>
</dbReference>
<reference evidence="7" key="1">
    <citation type="journal article" date="2013" name="Genetics">
        <title>The draft genome and transcriptome of Panagrellus redivivus are shaped by the harsh demands of a free-living lifestyle.</title>
        <authorList>
            <person name="Srinivasan J."/>
            <person name="Dillman A.R."/>
            <person name="Macchietto M.G."/>
            <person name="Heikkinen L."/>
            <person name="Lakso M."/>
            <person name="Fracchia K.M."/>
            <person name="Antoshechkin I."/>
            <person name="Mortazavi A."/>
            <person name="Wong G."/>
            <person name="Sternberg P.W."/>
        </authorList>
    </citation>
    <scope>NUCLEOTIDE SEQUENCE [LARGE SCALE GENOMIC DNA]</scope>
    <source>
        <strain evidence="7">MT8872</strain>
    </source>
</reference>
<keyword evidence="3 6" id="KW-1133">Transmembrane helix</keyword>
<evidence type="ECO:0000313" key="8">
    <source>
        <dbReference type="WBParaSite" id="Pan_g14966.t1"/>
    </source>
</evidence>